<accession>A0A1G2P3V7</accession>
<dbReference type="EMBL" id="MHSK01000015">
    <property type="protein sequence ID" value="OHA42312.1"/>
    <property type="molecule type" value="Genomic_DNA"/>
</dbReference>
<dbReference type="AlphaFoldDB" id="A0A1G2P3V7"/>
<dbReference type="Proteomes" id="UP000177269">
    <property type="component" value="Unassembled WGS sequence"/>
</dbReference>
<gene>
    <name evidence="2" type="ORF">A3G52_03905</name>
</gene>
<keyword evidence="1" id="KW-0812">Transmembrane</keyword>
<feature type="transmembrane region" description="Helical" evidence="1">
    <location>
        <begin position="49"/>
        <end position="71"/>
    </location>
</feature>
<proteinExistence type="predicted"/>
<reference evidence="2 3" key="1">
    <citation type="journal article" date="2016" name="Nat. Commun.">
        <title>Thousands of microbial genomes shed light on interconnected biogeochemical processes in an aquifer system.</title>
        <authorList>
            <person name="Anantharaman K."/>
            <person name="Brown C.T."/>
            <person name="Hug L.A."/>
            <person name="Sharon I."/>
            <person name="Castelle C.J."/>
            <person name="Probst A.J."/>
            <person name="Thomas B.C."/>
            <person name="Singh A."/>
            <person name="Wilkins M.J."/>
            <person name="Karaoz U."/>
            <person name="Brodie E.L."/>
            <person name="Williams K.H."/>
            <person name="Hubbard S.S."/>
            <person name="Banfield J.F."/>
        </authorList>
    </citation>
    <scope>NUCLEOTIDE SEQUENCE [LARGE SCALE GENOMIC DNA]</scope>
</reference>
<evidence type="ECO:0000313" key="2">
    <source>
        <dbReference type="EMBL" id="OHA42312.1"/>
    </source>
</evidence>
<evidence type="ECO:0000313" key="3">
    <source>
        <dbReference type="Proteomes" id="UP000177269"/>
    </source>
</evidence>
<evidence type="ECO:0000256" key="1">
    <source>
        <dbReference type="SAM" id="Phobius"/>
    </source>
</evidence>
<protein>
    <submittedName>
        <fullName evidence="2">Uncharacterized protein</fullName>
    </submittedName>
</protein>
<name>A0A1G2P3V7_9BACT</name>
<comment type="caution">
    <text evidence="2">The sequence shown here is derived from an EMBL/GenBank/DDBJ whole genome shotgun (WGS) entry which is preliminary data.</text>
</comment>
<organism evidence="2 3">
    <name type="scientific">Candidatus Taylorbacteria bacterium RIFCSPLOWO2_12_FULL_43_20</name>
    <dbReference type="NCBI Taxonomy" id="1802332"/>
    <lineage>
        <taxon>Bacteria</taxon>
        <taxon>Candidatus Tayloriibacteriota</taxon>
    </lineage>
</organism>
<keyword evidence="1" id="KW-1133">Transmembrane helix</keyword>
<sequence length="236" mass="26983">MQHEEKYTYEKHQAPNDKFQIMLIRDNIKKIIMKRSGVLTRRANHKQGFTLVETFVAITILMFAIVGPLSLAERSISSANLTKEKLVAYYLAQDAIEYIRIMRDENVLSTNPTNNWESFLADLSQCGGDIDDGPKCTIDTSKDYKVNNNNNNGIDDCSWSTCKRMDYDINTGVYRYNTSNATQGWEKTPFKRGIRVTTLETTAGDEHMLAIEVTVEWKSAGYGDQTIELRDTLLNW</sequence>
<keyword evidence="1" id="KW-0472">Membrane</keyword>